<feature type="compositionally biased region" description="Polar residues" evidence="1">
    <location>
        <begin position="632"/>
        <end position="644"/>
    </location>
</feature>
<feature type="domain" description="JmjC" evidence="2">
    <location>
        <begin position="145"/>
        <end position="322"/>
    </location>
</feature>
<feature type="region of interest" description="Disordered" evidence="1">
    <location>
        <begin position="809"/>
        <end position="838"/>
    </location>
</feature>
<feature type="compositionally biased region" description="Low complexity" evidence="1">
    <location>
        <begin position="765"/>
        <end position="782"/>
    </location>
</feature>
<gene>
    <name evidence="3" type="ORF">EGYM00392_LOCUS2633</name>
</gene>
<accession>A0A7S1HUX0</accession>
<dbReference type="SUPFAM" id="SSF51197">
    <property type="entry name" value="Clavaminate synthase-like"/>
    <property type="match status" value="1"/>
</dbReference>
<evidence type="ECO:0000313" key="3">
    <source>
        <dbReference type="EMBL" id="CAD8991590.1"/>
    </source>
</evidence>
<name>A0A7S1HUX0_9EUGL</name>
<organism evidence="3">
    <name type="scientific">Eutreptiella gymnastica</name>
    <dbReference type="NCBI Taxonomy" id="73025"/>
    <lineage>
        <taxon>Eukaryota</taxon>
        <taxon>Discoba</taxon>
        <taxon>Euglenozoa</taxon>
        <taxon>Euglenida</taxon>
        <taxon>Spirocuta</taxon>
        <taxon>Euglenophyceae</taxon>
        <taxon>Eutreptiales</taxon>
        <taxon>Eutreptiaceae</taxon>
        <taxon>Eutreptiella</taxon>
    </lineage>
</organism>
<evidence type="ECO:0000256" key="1">
    <source>
        <dbReference type="SAM" id="MobiDB-lite"/>
    </source>
</evidence>
<feature type="compositionally biased region" description="Polar residues" evidence="1">
    <location>
        <begin position="703"/>
        <end position="729"/>
    </location>
</feature>
<dbReference type="AlphaFoldDB" id="A0A7S1HUX0"/>
<proteinExistence type="predicted"/>
<evidence type="ECO:0000259" key="2">
    <source>
        <dbReference type="PROSITE" id="PS51184"/>
    </source>
</evidence>
<protein>
    <recommendedName>
        <fullName evidence="2">JmjC domain-containing protein</fullName>
    </recommendedName>
</protein>
<feature type="region of interest" description="Disordered" evidence="1">
    <location>
        <begin position="459"/>
        <end position="530"/>
    </location>
</feature>
<dbReference type="Gene3D" id="2.60.120.650">
    <property type="entry name" value="Cupin"/>
    <property type="match status" value="1"/>
</dbReference>
<feature type="region of interest" description="Disordered" evidence="1">
    <location>
        <begin position="692"/>
        <end position="733"/>
    </location>
</feature>
<sequence length="838" mass="91541">MTHGMMGRRQRFANGARPHVRDPFPLLQKALPEIVDVGKVAEIGVTQTIVRPIQMEDKSDWKLPPTWVQPLLNVRIDARKMLDPRIVRHCMRSQNLQLEGAGVVASYKGVHKEYSENKDHFGEDGYCLPFLDIEVIRNQQTCKVWHDWGTMVESQLGRITGGAGYSDFASLFPPTSGFTAASPQLFLKWAGEEPIRTGWHFEHGCMSSANVNMYTHHPLLEEARRSSVVLWVAARLTDMLRRFSPQEVKENMLRFPHDAKWLQSAGVPVWYTVQRPGELVVSSPGTAHLVVSWGHSAHWTTNINQMHEGWLRACLRVFPAHMQDPTMENHCWNTRGVLPVYRAQREGRADLGLAEEIQKRDAERREWERQHPFIAVTTFTGLQTYGHCPCGMLLDDIGKGSLCWHCVRDLAMHLHPSRLECPSVQGWAALETNLCAMSQYSEEHVGKLSRMACPREYWSSDDEKGPLSGDESPPRPKGRPSTPPDGMPKKRGRRTGKPAGQGYGGLKRDLSHMGERDSDEDVGPKRSCVDDAMKPESAQHYSSDVGSLQFGLPLQSMLDIDAEPRYDDVGTDGSYLVEDGSSIFDPIGAKKPSDPKICTQQLKVGDVKLEAVSVKQEKDGGLQGQLLLPSGTQSHGSGAFSNFESLVPDGEDTAKSNAHGPAISIASAMHSPTTSGASPWFMYSGSGSSSMPQGATTALGVGPSTTALGTGASMPTASSNAHHQEQSGQSPSLLLSFSPFHMSNSYQSFRGNSFFSTGLMGSPSSSPLLGSSSDSDLLNPSPVRLPGSAYSMGLPDGVYGVGQVGNSLSCSSDLPDADPNSPWPPKLDTVYGNLQPAS</sequence>
<feature type="region of interest" description="Disordered" evidence="1">
    <location>
        <begin position="632"/>
        <end position="657"/>
    </location>
</feature>
<reference evidence="3" key="1">
    <citation type="submission" date="2021-01" db="EMBL/GenBank/DDBJ databases">
        <authorList>
            <person name="Corre E."/>
            <person name="Pelletier E."/>
            <person name="Niang G."/>
            <person name="Scheremetjew M."/>
            <person name="Finn R."/>
            <person name="Kale V."/>
            <person name="Holt S."/>
            <person name="Cochrane G."/>
            <person name="Meng A."/>
            <person name="Brown T."/>
            <person name="Cohen L."/>
        </authorList>
    </citation>
    <scope>NUCLEOTIDE SEQUENCE</scope>
    <source>
        <strain evidence="3">NIES-381</strain>
    </source>
</reference>
<dbReference type="EMBL" id="HBGA01007355">
    <property type="protein sequence ID" value="CAD8991590.1"/>
    <property type="molecule type" value="Transcribed_RNA"/>
</dbReference>
<dbReference type="PROSITE" id="PS51184">
    <property type="entry name" value="JMJC"/>
    <property type="match status" value="1"/>
</dbReference>
<feature type="compositionally biased region" description="Basic and acidic residues" evidence="1">
    <location>
        <begin position="506"/>
        <end position="530"/>
    </location>
</feature>
<dbReference type="Pfam" id="PF02373">
    <property type="entry name" value="JmjC"/>
    <property type="match status" value="1"/>
</dbReference>
<feature type="region of interest" description="Disordered" evidence="1">
    <location>
        <begin position="765"/>
        <end position="784"/>
    </location>
</feature>
<dbReference type="InterPro" id="IPR003347">
    <property type="entry name" value="JmjC_dom"/>
</dbReference>